<evidence type="ECO:0000313" key="13">
    <source>
        <dbReference type="EMBL" id="USQ77890.1"/>
    </source>
</evidence>
<feature type="active site" evidence="11">
    <location>
        <position position="182"/>
    </location>
</feature>
<dbReference type="NCBIfam" id="TIGR01855">
    <property type="entry name" value="IMP_synth_hisH"/>
    <property type="match status" value="1"/>
</dbReference>
<dbReference type="InterPro" id="IPR010139">
    <property type="entry name" value="Imidazole-glycPsynth_HisH"/>
</dbReference>
<comment type="subunit">
    <text evidence="2 11">Heterodimer of HisH and HisF.</text>
</comment>
<feature type="active site" evidence="11">
    <location>
        <position position="184"/>
    </location>
</feature>
<dbReference type="EMBL" id="CP099490">
    <property type="protein sequence ID" value="USQ77890.1"/>
    <property type="molecule type" value="Genomic_DNA"/>
</dbReference>
<keyword evidence="5 11" id="KW-0315">Glutamine amidotransferase</keyword>
<protein>
    <recommendedName>
        <fullName evidence="11">Imidazole glycerol phosphate synthase subunit HisH</fullName>
        <ecNumber evidence="11">4.3.2.10</ecNumber>
    </recommendedName>
    <alternativeName>
        <fullName evidence="11">IGP synthase glutaminase subunit</fullName>
        <ecNumber evidence="11">3.5.1.2</ecNumber>
    </alternativeName>
    <alternativeName>
        <fullName evidence="11">IGP synthase subunit HisH</fullName>
    </alternativeName>
    <alternativeName>
        <fullName evidence="11">ImGP synthase subunit HisH</fullName>
        <shortName evidence="11">IGPS subunit HisH</shortName>
    </alternativeName>
</protein>
<feature type="active site" description="Nucleophile" evidence="11">
    <location>
        <position position="80"/>
    </location>
</feature>
<dbReference type="EC" id="3.5.1.2" evidence="11"/>
<dbReference type="RefSeq" id="WP_252623708.1">
    <property type="nucleotide sequence ID" value="NZ_CP099490.1"/>
</dbReference>
<comment type="pathway">
    <text evidence="1 11">Amino-acid biosynthesis; L-histidine biosynthesis; L-histidine from 5-phospho-alpha-D-ribose 1-diphosphate: step 5/9.</text>
</comment>
<evidence type="ECO:0000256" key="1">
    <source>
        <dbReference type="ARBA" id="ARBA00005091"/>
    </source>
</evidence>
<dbReference type="Proteomes" id="UP001056535">
    <property type="component" value="Chromosome"/>
</dbReference>
<evidence type="ECO:0000256" key="2">
    <source>
        <dbReference type="ARBA" id="ARBA00011152"/>
    </source>
</evidence>
<evidence type="ECO:0000256" key="4">
    <source>
        <dbReference type="ARBA" id="ARBA00022801"/>
    </source>
</evidence>
<evidence type="ECO:0000256" key="3">
    <source>
        <dbReference type="ARBA" id="ARBA00022605"/>
    </source>
</evidence>
<dbReference type="HAMAP" id="MF_00278">
    <property type="entry name" value="HisH"/>
    <property type="match status" value="1"/>
</dbReference>
<comment type="catalytic activity">
    <reaction evidence="9 11">
        <text>5-[(5-phospho-1-deoxy-D-ribulos-1-ylimino)methylamino]-1-(5-phospho-beta-D-ribosyl)imidazole-4-carboxamide + L-glutamine = D-erythro-1-(imidazol-4-yl)glycerol 3-phosphate + 5-amino-1-(5-phospho-beta-D-ribosyl)imidazole-4-carboxamide + L-glutamate + H(+)</text>
        <dbReference type="Rhea" id="RHEA:24793"/>
        <dbReference type="ChEBI" id="CHEBI:15378"/>
        <dbReference type="ChEBI" id="CHEBI:29985"/>
        <dbReference type="ChEBI" id="CHEBI:58278"/>
        <dbReference type="ChEBI" id="CHEBI:58359"/>
        <dbReference type="ChEBI" id="CHEBI:58475"/>
        <dbReference type="ChEBI" id="CHEBI:58525"/>
        <dbReference type="EC" id="4.3.2.10"/>
    </reaction>
</comment>
<proteinExistence type="inferred from homology"/>
<evidence type="ECO:0000256" key="10">
    <source>
        <dbReference type="ARBA" id="ARBA00049534"/>
    </source>
</evidence>
<comment type="function">
    <text evidence="8 11">IGPS catalyzes the conversion of PRFAR and glutamine to IGP, AICAR and glutamate. The HisH subunit catalyzes the hydrolysis of glutamine to glutamate and ammonia as part of the synthesis of IGP and AICAR. The resulting ammonia molecule is channeled to the active site of HisF.</text>
</comment>
<sequence>MRRPTIALVDSGGTNIASVRYALDRVGADARLTDDPDVIRAADRVILPGVGAAAAGMRRLHAAGLVEVLRDLEQPLLGVCLGMQLLFDRSAEDGGTTCLGLLAGEVVAITPRPGQRVPHMGWNELTSLREDPLTSGLADGTRAYFVHSYGAPVTGDTVMTTDHCGTWSAVVRSGNHWGAQFHPERSATAGLRLLTNFVLEVSP</sequence>
<comment type="catalytic activity">
    <reaction evidence="10 11">
        <text>L-glutamine + H2O = L-glutamate + NH4(+)</text>
        <dbReference type="Rhea" id="RHEA:15889"/>
        <dbReference type="ChEBI" id="CHEBI:15377"/>
        <dbReference type="ChEBI" id="CHEBI:28938"/>
        <dbReference type="ChEBI" id="CHEBI:29985"/>
        <dbReference type="ChEBI" id="CHEBI:58359"/>
        <dbReference type="EC" id="3.5.1.2"/>
    </reaction>
</comment>
<dbReference type="PROSITE" id="PS51273">
    <property type="entry name" value="GATASE_TYPE_1"/>
    <property type="match status" value="1"/>
</dbReference>
<dbReference type="InterPro" id="IPR017926">
    <property type="entry name" value="GATASE"/>
</dbReference>
<dbReference type="Gene3D" id="3.40.50.880">
    <property type="match status" value="1"/>
</dbReference>
<keyword evidence="7 11" id="KW-0456">Lyase</keyword>
<keyword evidence="11" id="KW-0963">Cytoplasm</keyword>
<dbReference type="PANTHER" id="PTHR42701">
    <property type="entry name" value="IMIDAZOLE GLYCEROL PHOSPHATE SYNTHASE SUBUNIT HISH"/>
    <property type="match status" value="1"/>
</dbReference>
<dbReference type="Pfam" id="PF00117">
    <property type="entry name" value="GATase"/>
    <property type="match status" value="1"/>
</dbReference>
<dbReference type="EC" id="4.3.2.10" evidence="11"/>
<evidence type="ECO:0000259" key="12">
    <source>
        <dbReference type="Pfam" id="PF00117"/>
    </source>
</evidence>
<keyword evidence="6 11" id="KW-0368">Histidine biosynthesis</keyword>
<gene>
    <name evidence="11 13" type="primary">hisH</name>
    <name evidence="13" type="ORF">NF557_08370</name>
</gene>
<dbReference type="PIRSF" id="PIRSF000495">
    <property type="entry name" value="Amidotransf_hisH"/>
    <property type="match status" value="1"/>
</dbReference>
<reference evidence="13" key="1">
    <citation type="submission" date="2022-06" db="EMBL/GenBank/DDBJ databases">
        <title>Ornithinimicrobium JY.X270.</title>
        <authorList>
            <person name="Huang Y."/>
        </authorList>
    </citation>
    <scope>NUCLEOTIDE SEQUENCE</scope>
    <source>
        <strain evidence="13">JY.X270</strain>
    </source>
</reference>
<name>A0ABY4YM71_9MICO</name>
<dbReference type="SUPFAM" id="SSF52317">
    <property type="entry name" value="Class I glutamine amidotransferase-like"/>
    <property type="match status" value="1"/>
</dbReference>
<evidence type="ECO:0000256" key="11">
    <source>
        <dbReference type="HAMAP-Rule" id="MF_00278"/>
    </source>
</evidence>
<accession>A0ABY4YM71</accession>
<dbReference type="InterPro" id="IPR029062">
    <property type="entry name" value="Class_I_gatase-like"/>
</dbReference>
<evidence type="ECO:0000256" key="5">
    <source>
        <dbReference type="ARBA" id="ARBA00022962"/>
    </source>
</evidence>
<feature type="domain" description="Glutamine amidotransferase" evidence="12">
    <location>
        <begin position="9"/>
        <end position="200"/>
    </location>
</feature>
<keyword evidence="14" id="KW-1185">Reference proteome</keyword>
<evidence type="ECO:0000256" key="9">
    <source>
        <dbReference type="ARBA" id="ARBA00047838"/>
    </source>
</evidence>
<dbReference type="PANTHER" id="PTHR42701:SF1">
    <property type="entry name" value="IMIDAZOLE GLYCEROL PHOSPHATE SYNTHASE SUBUNIT HISH"/>
    <property type="match status" value="1"/>
</dbReference>
<keyword evidence="4 11" id="KW-0378">Hydrolase</keyword>
<evidence type="ECO:0000256" key="8">
    <source>
        <dbReference type="ARBA" id="ARBA00025299"/>
    </source>
</evidence>
<dbReference type="GO" id="GO:0016829">
    <property type="term" value="F:lyase activity"/>
    <property type="evidence" value="ECO:0007669"/>
    <property type="project" value="UniProtKB-KW"/>
</dbReference>
<comment type="subcellular location">
    <subcellularLocation>
        <location evidence="11">Cytoplasm</location>
    </subcellularLocation>
</comment>
<keyword evidence="3 11" id="KW-0028">Amino-acid biosynthesis</keyword>
<dbReference type="CDD" id="cd01748">
    <property type="entry name" value="GATase1_IGP_Synthase"/>
    <property type="match status" value="1"/>
</dbReference>
<evidence type="ECO:0000256" key="7">
    <source>
        <dbReference type="ARBA" id="ARBA00023239"/>
    </source>
</evidence>
<evidence type="ECO:0000256" key="6">
    <source>
        <dbReference type="ARBA" id="ARBA00023102"/>
    </source>
</evidence>
<organism evidence="13 14">
    <name type="scientific">Ornithinimicrobium cryptoxanthini</name>
    <dbReference type="NCBI Taxonomy" id="2934161"/>
    <lineage>
        <taxon>Bacteria</taxon>
        <taxon>Bacillati</taxon>
        <taxon>Actinomycetota</taxon>
        <taxon>Actinomycetes</taxon>
        <taxon>Micrococcales</taxon>
        <taxon>Ornithinimicrobiaceae</taxon>
        <taxon>Ornithinimicrobium</taxon>
    </lineage>
</organism>
<evidence type="ECO:0000313" key="14">
    <source>
        <dbReference type="Proteomes" id="UP001056535"/>
    </source>
</evidence>